<evidence type="ECO:0000256" key="15">
    <source>
        <dbReference type="SAM" id="Coils"/>
    </source>
</evidence>
<keyword evidence="7 13" id="KW-0863">Zinc-finger</keyword>
<feature type="compositionally biased region" description="Low complexity" evidence="16">
    <location>
        <begin position="524"/>
        <end position="533"/>
    </location>
</feature>
<evidence type="ECO:0000256" key="3">
    <source>
        <dbReference type="ARBA" id="ARBA00004906"/>
    </source>
</evidence>
<evidence type="ECO:0000256" key="1">
    <source>
        <dbReference type="ARBA" id="ARBA00000900"/>
    </source>
</evidence>
<comment type="subcellular location">
    <subcellularLocation>
        <location evidence="2 14">Nucleus</location>
    </subcellularLocation>
</comment>
<evidence type="ECO:0000259" key="17">
    <source>
        <dbReference type="PROSITE" id="PS50089"/>
    </source>
</evidence>
<dbReference type="Pfam" id="PF00097">
    <property type="entry name" value="zf-C3HC4"/>
    <property type="match status" value="1"/>
</dbReference>
<name>A0ABM1S358_LIMPO</name>
<feature type="region of interest" description="Disordered" evidence="16">
    <location>
        <begin position="496"/>
        <end position="565"/>
    </location>
</feature>
<feature type="coiled-coil region" evidence="15">
    <location>
        <begin position="572"/>
        <end position="705"/>
    </location>
</feature>
<keyword evidence="11 14" id="KW-0175">Coiled coil</keyword>
<feature type="coiled-coil region" evidence="15">
    <location>
        <begin position="734"/>
        <end position="768"/>
    </location>
</feature>
<evidence type="ECO:0000313" key="19">
    <source>
        <dbReference type="RefSeq" id="XP_013794720.1"/>
    </source>
</evidence>
<dbReference type="GeneID" id="106478704"/>
<dbReference type="InterPro" id="IPR013956">
    <property type="entry name" value="E3_ubiquit_lig_Bre1"/>
</dbReference>
<dbReference type="InterPro" id="IPR058643">
    <property type="entry name" value="BRE1-like_CC"/>
</dbReference>
<evidence type="ECO:0000256" key="8">
    <source>
        <dbReference type="ARBA" id="ARBA00022786"/>
    </source>
</evidence>
<comment type="catalytic activity">
    <reaction evidence="1 14">
        <text>S-ubiquitinyl-[E2 ubiquitin-conjugating enzyme]-L-cysteine + [acceptor protein]-L-lysine = [E2 ubiquitin-conjugating enzyme]-L-cysteine + N(6)-ubiquitinyl-[acceptor protein]-L-lysine.</text>
        <dbReference type="EC" id="2.3.2.27"/>
    </reaction>
</comment>
<evidence type="ECO:0000256" key="5">
    <source>
        <dbReference type="ARBA" id="ARBA00022679"/>
    </source>
</evidence>
<evidence type="ECO:0000256" key="10">
    <source>
        <dbReference type="ARBA" id="ARBA00022853"/>
    </source>
</evidence>
<feature type="compositionally biased region" description="Low complexity" evidence="16">
    <location>
        <begin position="496"/>
        <end position="510"/>
    </location>
</feature>
<dbReference type="RefSeq" id="XP_013794720.1">
    <property type="nucleotide sequence ID" value="XM_013939266.2"/>
</dbReference>
<evidence type="ECO:0000256" key="2">
    <source>
        <dbReference type="ARBA" id="ARBA00004123"/>
    </source>
</evidence>
<sequence length="921" mass="106399">MSSKRTLQGDSPSGSQPPTKKVHFEPLRIGPVSTLEEMDMKVLQFQNKKLVERLEQRHRQEADLRQRIEQLEKRQTSDEAVLCVVNRYWNQLNEDLRILLQRFDAETSDESETKNENEATTSFVTQLSHWDREELEEKLAQRVQVSTRAVAKVVQAFDRIVQRNHKVMLALKGESSEGEENPPSLDAAVRAANIEVQTENENMHSLVTSLHEKHHLTTLKFSELQDKVAAVDTTNAELKNRIEDLEYELSKTKLREEKLDAHLSDTVQKLKSYNLQDSEGKPIMNAVTQVKVEELQRELEEQKELANNRLMELESLNAQHKDALKLVEKLKMDIQCLPESVVVETSEYKCLQSQFSVLYNESMQLKTQLEETRNQLSSSKNSHLRQIEQMESEELSMQKKLRTEVIQLEDALAQVRKEYEMLRIEFEQNLAASEQTGPINREMRHLITSLQNHNQQFKGEIQRYKRKLKEANNEVIKLKQALDAAGTSINPCLLASTGSNSSSSSSSDSGSSKDDFSAPPQQASSGICGSSSSGKDDCHSKRDKEDDKEVSSLREEEPPLEREKGKSDLDIIRDLKIQLKKSQEAQRELRLLLDMYKSAPKEQRDKVLLMAAEKRARAETEELKQQLKKMQDNERKERRKLADEDAMKKIKSLEEMVQQLQKAIAAQKQEEEALLSEMEVTGQAFEDMQEQNLRLIQQLREKDDANFKLMSERIKSNQIHKLLREEKAMMDEQVTSLLSQVEAQNQVVRKLEEKERLLQNNLSTIEKELSLRQQAMEMHKRKAIESAQSAADLKLHLEKYHGQLKEAQTTVAEKTSAVQQEAFKTRRLQEEIISLRRKVERAKKFELATTADEVLMEEIREYKENLTCPSCKVKKKDAVLSKCFHVFCFDCLKTRYETRQRKCPKCNGAFGANDFHRLYLT</sequence>
<dbReference type="InterPro" id="IPR017907">
    <property type="entry name" value="Znf_RING_CS"/>
</dbReference>
<dbReference type="PANTHER" id="PTHR23163:SF0">
    <property type="entry name" value="E3 UBIQUITIN-PROTEIN LIGASE BRE1"/>
    <property type="match status" value="1"/>
</dbReference>
<dbReference type="InterPro" id="IPR058642">
    <property type="entry name" value="BRE1A/B-like_dom"/>
</dbReference>
<dbReference type="EC" id="2.3.2.27" evidence="14"/>
<keyword evidence="18" id="KW-1185">Reference proteome</keyword>
<comment type="similarity">
    <text evidence="4 14">Belongs to the BRE1 family.</text>
</comment>
<accession>A0ABM1S358</accession>
<evidence type="ECO:0000313" key="20">
    <source>
        <dbReference type="RefSeq" id="XP_022238063.1"/>
    </source>
</evidence>
<dbReference type="InterPro" id="IPR018957">
    <property type="entry name" value="Znf_C3HC4_RING-type"/>
</dbReference>
<comment type="pathway">
    <text evidence="3 14">Protein modification; protein ubiquitination.</text>
</comment>
<keyword evidence="9 14" id="KW-0862">Zinc</keyword>
<feature type="coiled-coil region" evidence="15">
    <location>
        <begin position="362"/>
        <end position="488"/>
    </location>
</feature>
<evidence type="ECO:0000256" key="9">
    <source>
        <dbReference type="ARBA" id="ARBA00022833"/>
    </source>
</evidence>
<dbReference type="SUPFAM" id="SSF57850">
    <property type="entry name" value="RING/U-box"/>
    <property type="match status" value="1"/>
</dbReference>
<dbReference type="PROSITE" id="PS00518">
    <property type="entry name" value="ZF_RING_1"/>
    <property type="match status" value="1"/>
</dbReference>
<organism evidence="18 20">
    <name type="scientific">Limulus polyphemus</name>
    <name type="common">Atlantic horseshoe crab</name>
    <dbReference type="NCBI Taxonomy" id="6850"/>
    <lineage>
        <taxon>Eukaryota</taxon>
        <taxon>Metazoa</taxon>
        <taxon>Ecdysozoa</taxon>
        <taxon>Arthropoda</taxon>
        <taxon>Chelicerata</taxon>
        <taxon>Merostomata</taxon>
        <taxon>Xiphosura</taxon>
        <taxon>Limulidae</taxon>
        <taxon>Limulus</taxon>
    </lineage>
</organism>
<dbReference type="InterPro" id="IPR013083">
    <property type="entry name" value="Znf_RING/FYVE/PHD"/>
</dbReference>
<evidence type="ECO:0000256" key="7">
    <source>
        <dbReference type="ARBA" id="ARBA00022771"/>
    </source>
</evidence>
<keyword evidence="12 14" id="KW-0539">Nucleus</keyword>
<evidence type="ECO:0000256" key="11">
    <source>
        <dbReference type="ARBA" id="ARBA00023054"/>
    </source>
</evidence>
<keyword evidence="5 14" id="KW-0808">Transferase</keyword>
<feature type="compositionally biased region" description="Polar residues" evidence="16">
    <location>
        <begin position="1"/>
        <end position="18"/>
    </location>
</feature>
<dbReference type="PANTHER" id="PTHR23163">
    <property type="entry name" value="RING FINGER PROTEIN-RELATED"/>
    <property type="match status" value="1"/>
</dbReference>
<reference evidence="19 20" key="1">
    <citation type="submission" date="2025-05" db="UniProtKB">
        <authorList>
            <consortium name="RefSeq"/>
        </authorList>
    </citation>
    <scope>IDENTIFICATION</scope>
    <source>
        <tissue evidence="19 20">Muscle</tissue>
    </source>
</reference>
<evidence type="ECO:0000256" key="13">
    <source>
        <dbReference type="PROSITE-ProRule" id="PRU00175"/>
    </source>
</evidence>
<evidence type="ECO:0000256" key="14">
    <source>
        <dbReference type="RuleBase" id="RU365038"/>
    </source>
</evidence>
<dbReference type="Pfam" id="PF26052">
    <property type="entry name" value="BRE1B"/>
    <property type="match status" value="1"/>
</dbReference>
<feature type="domain" description="RING-type" evidence="17">
    <location>
        <begin position="868"/>
        <end position="907"/>
    </location>
</feature>
<evidence type="ECO:0000256" key="12">
    <source>
        <dbReference type="ARBA" id="ARBA00023242"/>
    </source>
</evidence>
<dbReference type="RefSeq" id="XP_022238063.1">
    <property type="nucleotide sequence ID" value="XM_022382355.1"/>
</dbReference>
<keyword evidence="8 14" id="KW-0833">Ubl conjugation pathway</keyword>
<feature type="compositionally biased region" description="Basic and acidic residues" evidence="16">
    <location>
        <begin position="534"/>
        <end position="565"/>
    </location>
</feature>
<dbReference type="Pfam" id="PF26095">
    <property type="entry name" value="CC_Bre1"/>
    <property type="match status" value="1"/>
</dbReference>
<evidence type="ECO:0000256" key="6">
    <source>
        <dbReference type="ARBA" id="ARBA00022723"/>
    </source>
</evidence>
<dbReference type="PROSITE" id="PS50089">
    <property type="entry name" value="ZF_RING_2"/>
    <property type="match status" value="1"/>
</dbReference>
<keyword evidence="6 14" id="KW-0479">Metal-binding</keyword>
<gene>
    <name evidence="19 20" type="primary">LOC106478704</name>
</gene>
<dbReference type="Proteomes" id="UP000694941">
    <property type="component" value="Unplaced"/>
</dbReference>
<feature type="coiled-coil region" evidence="15">
    <location>
        <begin position="285"/>
        <end position="333"/>
    </location>
</feature>
<evidence type="ECO:0000313" key="18">
    <source>
        <dbReference type="Proteomes" id="UP000694941"/>
    </source>
</evidence>
<proteinExistence type="inferred from homology"/>
<evidence type="ECO:0000256" key="16">
    <source>
        <dbReference type="SAM" id="MobiDB-lite"/>
    </source>
</evidence>
<dbReference type="SMART" id="SM00184">
    <property type="entry name" value="RING"/>
    <property type="match status" value="1"/>
</dbReference>
<feature type="coiled-coil region" evidence="15">
    <location>
        <begin position="221"/>
        <end position="255"/>
    </location>
</feature>
<protein>
    <recommendedName>
        <fullName evidence="14">E3 ubiquitin protein ligase</fullName>
        <ecNumber evidence="14">2.3.2.27</ecNumber>
    </recommendedName>
</protein>
<dbReference type="InterPro" id="IPR001841">
    <property type="entry name" value="Znf_RING"/>
</dbReference>
<feature type="region of interest" description="Disordered" evidence="16">
    <location>
        <begin position="1"/>
        <end position="25"/>
    </location>
</feature>
<dbReference type="Gene3D" id="3.30.40.10">
    <property type="entry name" value="Zinc/RING finger domain, C3HC4 (zinc finger)"/>
    <property type="match status" value="1"/>
</dbReference>
<evidence type="ECO:0000256" key="4">
    <source>
        <dbReference type="ARBA" id="ARBA00005555"/>
    </source>
</evidence>
<keyword evidence="10 14" id="KW-0156">Chromatin regulator</keyword>